<dbReference type="PANTHER" id="PTHR12526:SF635">
    <property type="entry name" value="GLYCOSYL TRANSFERASE GROUP 1"/>
    <property type="match status" value="1"/>
</dbReference>
<dbReference type="CDD" id="cd03801">
    <property type="entry name" value="GT4_PimA-like"/>
    <property type="match status" value="1"/>
</dbReference>
<evidence type="ECO:0000256" key="2">
    <source>
        <dbReference type="SAM" id="MobiDB-lite"/>
    </source>
</evidence>
<evidence type="ECO:0000313" key="3">
    <source>
        <dbReference type="EMBL" id="GHF47833.1"/>
    </source>
</evidence>
<feature type="region of interest" description="Disordered" evidence="2">
    <location>
        <begin position="398"/>
        <end position="498"/>
    </location>
</feature>
<dbReference type="Gene3D" id="3.40.50.2000">
    <property type="entry name" value="Glycogen Phosphorylase B"/>
    <property type="match status" value="2"/>
</dbReference>
<gene>
    <name evidence="3" type="ORF">GCM10010218_31570</name>
</gene>
<protein>
    <recommendedName>
        <fullName evidence="1">D-inositol 3-phosphate glycosyltransferase</fullName>
    </recommendedName>
</protein>
<name>A0A919EDF2_9ACTN</name>
<dbReference type="EMBL" id="BNBD01000005">
    <property type="protein sequence ID" value="GHF47833.1"/>
    <property type="molecule type" value="Genomic_DNA"/>
</dbReference>
<dbReference type="RefSeq" id="WP_190130177.1">
    <property type="nucleotide sequence ID" value="NZ_BNBD01000005.1"/>
</dbReference>
<accession>A0A919EDF2</accession>
<dbReference type="Pfam" id="PF20706">
    <property type="entry name" value="GT4-conflict"/>
    <property type="match status" value="1"/>
</dbReference>
<dbReference type="Proteomes" id="UP000638313">
    <property type="component" value="Unassembled WGS sequence"/>
</dbReference>
<reference evidence="3" key="2">
    <citation type="submission" date="2020-09" db="EMBL/GenBank/DDBJ databases">
        <authorList>
            <person name="Sun Q."/>
            <person name="Ohkuma M."/>
        </authorList>
    </citation>
    <scope>NUCLEOTIDE SEQUENCE</scope>
    <source>
        <strain evidence="3">JCM 4059</strain>
    </source>
</reference>
<comment type="caution">
    <text evidence="3">The sequence shown here is derived from an EMBL/GenBank/DDBJ whole genome shotgun (WGS) entry which is preliminary data.</text>
</comment>
<organism evidence="3 4">
    <name type="scientific">Streptomyces mashuensis</name>
    <dbReference type="NCBI Taxonomy" id="33904"/>
    <lineage>
        <taxon>Bacteria</taxon>
        <taxon>Bacillati</taxon>
        <taxon>Actinomycetota</taxon>
        <taxon>Actinomycetes</taxon>
        <taxon>Kitasatosporales</taxon>
        <taxon>Streptomycetaceae</taxon>
        <taxon>Streptomyces</taxon>
    </lineage>
</organism>
<dbReference type="GO" id="GO:0016757">
    <property type="term" value="F:glycosyltransferase activity"/>
    <property type="evidence" value="ECO:0007669"/>
    <property type="project" value="TreeGrafter"/>
</dbReference>
<evidence type="ECO:0000313" key="4">
    <source>
        <dbReference type="Proteomes" id="UP000638313"/>
    </source>
</evidence>
<reference evidence="3" key="1">
    <citation type="journal article" date="2014" name="Int. J. Syst. Evol. Microbiol.">
        <title>Complete genome sequence of Corynebacterium casei LMG S-19264T (=DSM 44701T), isolated from a smear-ripened cheese.</title>
        <authorList>
            <consortium name="US DOE Joint Genome Institute (JGI-PGF)"/>
            <person name="Walter F."/>
            <person name="Albersmeier A."/>
            <person name="Kalinowski J."/>
            <person name="Ruckert C."/>
        </authorList>
    </citation>
    <scope>NUCLEOTIDE SEQUENCE</scope>
    <source>
        <strain evidence="3">JCM 4059</strain>
    </source>
</reference>
<feature type="region of interest" description="Disordered" evidence="2">
    <location>
        <begin position="46"/>
        <end position="65"/>
    </location>
</feature>
<dbReference type="AlphaFoldDB" id="A0A919EDF2"/>
<keyword evidence="4" id="KW-1185">Reference proteome</keyword>
<dbReference type="PANTHER" id="PTHR12526">
    <property type="entry name" value="GLYCOSYLTRANSFERASE"/>
    <property type="match status" value="1"/>
</dbReference>
<proteinExistence type="predicted"/>
<dbReference type="SUPFAM" id="SSF53756">
    <property type="entry name" value="UDP-Glycosyltransferase/glycogen phosphorylase"/>
    <property type="match status" value="1"/>
</dbReference>
<sequence>MTDKRYRILVVSNISGMGGGGIPVFNQHITEALAKDHDVTLFTADPDTQPHQGARMVSTPPVPEGAEGRAWIQFQSTIDPRAHGLPDPQERPFDLIVGHSRFSGPAAAELRERWYPDAKVAHFLHTSPERLAEVKYAHDPAHAQAKAARDSRIEREVMDRADVVVGVGPLLTVEAERLSSTGQHVPDSHQLIPGVKIEELVERGPHAGRFNLLVMGRTDDSLKGVDDALRAVKFLNDRGVDVHLTVRGADPETLDKSLKAAERIAGKGNFTIKPFTKDDNELKNDIINADAVIMPSKHEGFGLVATEAAGHGVPVLVNQESGAAQFLGDKGRIAPEIGQPCIVPEPKNPDRRFMSWAKAIGELKADLPQRRENAKQLREALKAYSWDHAAEALVEASMQATSRPRQTEGGHAQERRSATVQGPHGQLVRSGGTSQPENAAAPGPRSAMARAARLTSPGVRPPDGQSQGPRPAEPRPGPAAQRFQLPQSRSGTGRGPGR</sequence>
<feature type="compositionally biased region" description="Basic and acidic residues" evidence="2">
    <location>
        <begin position="405"/>
        <end position="417"/>
    </location>
</feature>
<evidence type="ECO:0000256" key="1">
    <source>
        <dbReference type="ARBA" id="ARBA00021292"/>
    </source>
</evidence>